<protein>
    <submittedName>
        <fullName evidence="7">Energy-coupling factor transporter transmembrane component T</fullName>
    </submittedName>
</protein>
<feature type="transmembrane region" description="Helical" evidence="6">
    <location>
        <begin position="44"/>
        <end position="59"/>
    </location>
</feature>
<reference evidence="7 8" key="1">
    <citation type="submission" date="2024-03" db="EMBL/GenBank/DDBJ databases">
        <title>Human intestinal bacterial collection.</title>
        <authorList>
            <person name="Pauvert C."/>
            <person name="Hitch T.C.A."/>
            <person name="Clavel T."/>
        </authorList>
    </citation>
    <scope>NUCLEOTIDE SEQUENCE [LARGE SCALE GENOMIC DNA]</scope>
    <source>
        <strain evidence="7 8">CLA-AP-H29</strain>
    </source>
</reference>
<evidence type="ECO:0000256" key="5">
    <source>
        <dbReference type="ARBA" id="ARBA00023136"/>
    </source>
</evidence>
<dbReference type="InterPro" id="IPR051611">
    <property type="entry name" value="ECF_transporter_component"/>
</dbReference>
<feature type="transmembrane region" description="Helical" evidence="6">
    <location>
        <begin position="106"/>
        <end position="126"/>
    </location>
</feature>
<organism evidence="7 8">
    <name type="scientific">Pseudoflavonifractor intestinihominis</name>
    <dbReference type="NCBI Taxonomy" id="3133171"/>
    <lineage>
        <taxon>Bacteria</taxon>
        <taxon>Bacillati</taxon>
        <taxon>Bacillota</taxon>
        <taxon>Clostridia</taxon>
        <taxon>Eubacteriales</taxon>
        <taxon>Oscillospiraceae</taxon>
        <taxon>Pseudoflavonifractor</taxon>
    </lineage>
</organism>
<keyword evidence="2" id="KW-1003">Cell membrane</keyword>
<dbReference type="Pfam" id="PF02361">
    <property type="entry name" value="CbiQ"/>
    <property type="match status" value="1"/>
</dbReference>
<dbReference type="CDD" id="cd16914">
    <property type="entry name" value="EcfT"/>
    <property type="match status" value="1"/>
</dbReference>
<keyword evidence="3 6" id="KW-0812">Transmembrane</keyword>
<gene>
    <name evidence="7" type="ORF">WMO64_10085</name>
</gene>
<dbReference type="PANTHER" id="PTHR34857:SF2">
    <property type="entry name" value="SLL0384 PROTEIN"/>
    <property type="match status" value="1"/>
</dbReference>
<proteinExistence type="predicted"/>
<keyword evidence="8" id="KW-1185">Reference proteome</keyword>
<accession>A0ABV1E925</accession>
<evidence type="ECO:0000256" key="2">
    <source>
        <dbReference type="ARBA" id="ARBA00022475"/>
    </source>
</evidence>
<feature type="transmembrane region" description="Helical" evidence="6">
    <location>
        <begin position="71"/>
        <end position="94"/>
    </location>
</feature>
<feature type="transmembrane region" description="Helical" evidence="6">
    <location>
        <begin position="218"/>
        <end position="238"/>
    </location>
</feature>
<evidence type="ECO:0000256" key="3">
    <source>
        <dbReference type="ARBA" id="ARBA00022692"/>
    </source>
</evidence>
<keyword evidence="5 6" id="KW-0472">Membrane</keyword>
<dbReference type="PANTHER" id="PTHR34857">
    <property type="entry name" value="SLL0384 PROTEIN"/>
    <property type="match status" value="1"/>
</dbReference>
<sequence>MSAAGELKFERNSLIPIDPRTKIFLTVTVSTITMAGGTGGMMDIIRPCLVALPVLLLLLSQRWKAAARFSITYAVLYGLELTVIPMLTGMWNFILNAASGIYTHMLPGFVMGYYLISTTTVSEFVAAMERMHIPQKIVIPVSVVFRFFPTVREEYAAIRDAMKMRGITTLRSPMKMLEYRIVPLMMSVAKIGEELSAAALTRGLGAPRKRTNICEIGFGPLDVLFAIVSIFGWAGFFLK</sequence>
<keyword evidence="4 6" id="KW-1133">Transmembrane helix</keyword>
<name>A0ABV1E925_9FIRM</name>
<comment type="subcellular location">
    <subcellularLocation>
        <location evidence="1">Membrane</location>
        <topology evidence="1">Multi-pass membrane protein</topology>
    </subcellularLocation>
</comment>
<evidence type="ECO:0000313" key="7">
    <source>
        <dbReference type="EMBL" id="MEQ2443810.1"/>
    </source>
</evidence>
<dbReference type="EMBL" id="JBBMFK010000015">
    <property type="protein sequence ID" value="MEQ2443810.1"/>
    <property type="molecule type" value="Genomic_DNA"/>
</dbReference>
<dbReference type="RefSeq" id="WP_101693812.1">
    <property type="nucleotide sequence ID" value="NZ_JBBMFK010000015.1"/>
</dbReference>
<evidence type="ECO:0000256" key="6">
    <source>
        <dbReference type="SAM" id="Phobius"/>
    </source>
</evidence>
<evidence type="ECO:0000256" key="4">
    <source>
        <dbReference type="ARBA" id="ARBA00022989"/>
    </source>
</evidence>
<comment type="caution">
    <text evidence="7">The sequence shown here is derived from an EMBL/GenBank/DDBJ whole genome shotgun (WGS) entry which is preliminary data.</text>
</comment>
<evidence type="ECO:0000313" key="8">
    <source>
        <dbReference type="Proteomes" id="UP001464378"/>
    </source>
</evidence>
<dbReference type="InterPro" id="IPR003339">
    <property type="entry name" value="ABC/ECF_trnsptr_transmembrane"/>
</dbReference>
<evidence type="ECO:0000256" key="1">
    <source>
        <dbReference type="ARBA" id="ARBA00004141"/>
    </source>
</evidence>
<dbReference type="Proteomes" id="UP001464378">
    <property type="component" value="Unassembled WGS sequence"/>
</dbReference>